<name>A0AAE1FD46_PETCI</name>
<accession>A0AAE1FD46</accession>
<feature type="region of interest" description="Disordered" evidence="1">
    <location>
        <begin position="28"/>
        <end position="88"/>
    </location>
</feature>
<gene>
    <name evidence="2" type="ORF">Pcinc_022747</name>
</gene>
<evidence type="ECO:0000313" key="2">
    <source>
        <dbReference type="EMBL" id="KAK3872144.1"/>
    </source>
</evidence>
<sequence>MEGNGQRAEDISELEACLQHLELALSVPYGGAGGGEAEEGRGLPSSPLLGWHKLGPKHSQPTRQFQAVPHSSHPARHQFRLAQHPSCL</sequence>
<protein>
    <submittedName>
        <fullName evidence="2">Uncharacterized protein</fullName>
    </submittedName>
</protein>
<proteinExistence type="predicted"/>
<comment type="caution">
    <text evidence="2">The sequence shown here is derived from an EMBL/GenBank/DDBJ whole genome shotgun (WGS) entry which is preliminary data.</text>
</comment>
<evidence type="ECO:0000313" key="3">
    <source>
        <dbReference type="Proteomes" id="UP001286313"/>
    </source>
</evidence>
<reference evidence="2" key="1">
    <citation type="submission" date="2023-10" db="EMBL/GenBank/DDBJ databases">
        <title>Genome assemblies of two species of porcelain crab, Petrolisthes cinctipes and Petrolisthes manimaculis (Anomura: Porcellanidae).</title>
        <authorList>
            <person name="Angst P."/>
        </authorList>
    </citation>
    <scope>NUCLEOTIDE SEQUENCE</scope>
    <source>
        <strain evidence="2">PB745_01</strain>
        <tissue evidence="2">Gill</tissue>
    </source>
</reference>
<evidence type="ECO:0000256" key="1">
    <source>
        <dbReference type="SAM" id="MobiDB-lite"/>
    </source>
</evidence>
<dbReference type="Proteomes" id="UP001286313">
    <property type="component" value="Unassembled WGS sequence"/>
</dbReference>
<dbReference type="EMBL" id="JAWQEG010002410">
    <property type="protein sequence ID" value="KAK3872144.1"/>
    <property type="molecule type" value="Genomic_DNA"/>
</dbReference>
<dbReference type="AlphaFoldDB" id="A0AAE1FD46"/>
<organism evidence="2 3">
    <name type="scientific">Petrolisthes cinctipes</name>
    <name type="common">Flat porcelain crab</name>
    <dbReference type="NCBI Taxonomy" id="88211"/>
    <lineage>
        <taxon>Eukaryota</taxon>
        <taxon>Metazoa</taxon>
        <taxon>Ecdysozoa</taxon>
        <taxon>Arthropoda</taxon>
        <taxon>Crustacea</taxon>
        <taxon>Multicrustacea</taxon>
        <taxon>Malacostraca</taxon>
        <taxon>Eumalacostraca</taxon>
        <taxon>Eucarida</taxon>
        <taxon>Decapoda</taxon>
        <taxon>Pleocyemata</taxon>
        <taxon>Anomura</taxon>
        <taxon>Galatheoidea</taxon>
        <taxon>Porcellanidae</taxon>
        <taxon>Petrolisthes</taxon>
    </lineage>
</organism>
<keyword evidence="3" id="KW-1185">Reference proteome</keyword>